<keyword evidence="2" id="KW-1185">Reference proteome</keyword>
<comment type="caution">
    <text evidence="1">The sequence shown here is derived from an EMBL/GenBank/DDBJ whole genome shotgun (WGS) entry which is preliminary data.</text>
</comment>
<proteinExistence type="predicted"/>
<reference evidence="1 2" key="1">
    <citation type="submission" date="2024-02" db="EMBL/GenBank/DDBJ databases">
        <authorList>
            <person name="Chen Y."/>
            <person name="Shah S."/>
            <person name="Dougan E. K."/>
            <person name="Thang M."/>
            <person name="Chan C."/>
        </authorList>
    </citation>
    <scope>NUCLEOTIDE SEQUENCE [LARGE SCALE GENOMIC DNA]</scope>
</reference>
<evidence type="ECO:0000313" key="1">
    <source>
        <dbReference type="EMBL" id="CAK8995049.1"/>
    </source>
</evidence>
<organism evidence="1 2">
    <name type="scientific">Durusdinium trenchii</name>
    <dbReference type="NCBI Taxonomy" id="1381693"/>
    <lineage>
        <taxon>Eukaryota</taxon>
        <taxon>Sar</taxon>
        <taxon>Alveolata</taxon>
        <taxon>Dinophyceae</taxon>
        <taxon>Suessiales</taxon>
        <taxon>Symbiodiniaceae</taxon>
        <taxon>Durusdinium</taxon>
    </lineage>
</organism>
<sequence length="656" mass="74555">MTFVCNLNYGPYGSSSWFWKKARLADFMSTETAFGPLWQKYLPKICAERRITEPSDPGEAQTMFDQLMELQNFTDKGPLIKLMRWFSWFESMVFYDGELQATKMVLEHAQAGAEEGSEKEVEEGPVAANADHKQELNELKKRKGIWKLAPELICDRTLAVKDVILSVGKATWQTFAARARDLVSPEHILEYNISCSGKQYWKHELVEILHTSLNDRRHLAHLETRYQTHENVVVWQVDLMEKLLEQRAMSLCAYHTLPPLSFSHVLAPSAEVSLQAHNLANQQWKILLEAEMADNEGADVQPLSFLHWRKNPFVRLVFMAFEEDQVKRRAFTSESAAGRLMRVVAQTLGDSRVIENVHQFGRDLFRQSKANSFANTTIMANCLRSKVLEGRKVDCIGAETIEKIIGKQWQPQFKGNVNSSLRSFGKKMPKSIQKLMQPQSKTHSWPTPGPHSLFQSCAAGQWLFSFWGSKTGQFAGYNVNSAWLTCLARPGSILAQKSTGLLLKVVAGAEFGLLAVTLHVVRHGGGDSLYVCDPRRESIQWHHIFDLEDWLELQVAPILTNAVRGPIGWKQEGCPLPLEAAPLIFGHPLTHSQMRKLLQEVTGQEIAGNYAKAKLHLQLIEAVVPEEFVEQAKKHIEEKKKRKRIMTLICLRLYQN</sequence>
<accession>A0ABP0I1A6</accession>
<dbReference type="EMBL" id="CAXAMN010001555">
    <property type="protein sequence ID" value="CAK8995049.1"/>
    <property type="molecule type" value="Genomic_DNA"/>
</dbReference>
<name>A0ABP0I1A6_9DINO</name>
<gene>
    <name evidence="1" type="ORF">CCMP2556_LOCUS3888</name>
</gene>
<evidence type="ECO:0000313" key="2">
    <source>
        <dbReference type="Proteomes" id="UP001642484"/>
    </source>
</evidence>
<dbReference type="Proteomes" id="UP001642484">
    <property type="component" value="Unassembled WGS sequence"/>
</dbReference>
<protein>
    <submittedName>
        <fullName evidence="1">Uncharacterized protein</fullName>
    </submittedName>
</protein>